<evidence type="ECO:0008006" key="5">
    <source>
        <dbReference type="Google" id="ProtNLM"/>
    </source>
</evidence>
<sequence length="132" mass="13524">MTGAAAGGSVKNNEWNAVRRRLMARVLMLMLASSAAANACAESAGVAGSAAADQQPVARSEVGHSTSAWLDLQRSNAQAAPVQPMPGEEAGLAYRRYMQSFRSKIPDLYGSALSQGSGGGQGGGMTGQLPQN</sequence>
<feature type="signal peptide" evidence="2">
    <location>
        <begin position="1"/>
        <end position="39"/>
    </location>
</feature>
<feature type="region of interest" description="Disordered" evidence="1">
    <location>
        <begin position="112"/>
        <end position="132"/>
    </location>
</feature>
<dbReference type="EMBL" id="CADIJZ010000012">
    <property type="protein sequence ID" value="CAB3698132.1"/>
    <property type="molecule type" value="Genomic_DNA"/>
</dbReference>
<dbReference type="Pfam" id="PF12266">
    <property type="entry name" value="DUF3613"/>
    <property type="match status" value="1"/>
</dbReference>
<dbReference type="InterPro" id="IPR022053">
    <property type="entry name" value="DUF3613"/>
</dbReference>
<proteinExistence type="predicted"/>
<evidence type="ECO:0000256" key="2">
    <source>
        <dbReference type="SAM" id="SignalP"/>
    </source>
</evidence>
<evidence type="ECO:0000313" key="4">
    <source>
        <dbReference type="Proteomes" id="UP000494205"/>
    </source>
</evidence>
<organism evidence="3 4">
    <name type="scientific">Paraburkholderia rhynchosiae</name>
    <dbReference type="NCBI Taxonomy" id="487049"/>
    <lineage>
        <taxon>Bacteria</taxon>
        <taxon>Pseudomonadati</taxon>
        <taxon>Pseudomonadota</taxon>
        <taxon>Betaproteobacteria</taxon>
        <taxon>Burkholderiales</taxon>
        <taxon>Burkholderiaceae</taxon>
        <taxon>Paraburkholderia</taxon>
    </lineage>
</organism>
<reference evidence="3 4" key="1">
    <citation type="submission" date="2020-04" db="EMBL/GenBank/DDBJ databases">
        <authorList>
            <person name="De Canck E."/>
        </authorList>
    </citation>
    <scope>NUCLEOTIDE SEQUENCE [LARGE SCALE GENOMIC DNA]</scope>
    <source>
        <strain evidence="3 4">LMG 27174</strain>
    </source>
</reference>
<protein>
    <recommendedName>
        <fullName evidence="5">DUF3613 domain-containing protein</fullName>
    </recommendedName>
</protein>
<feature type="compositionally biased region" description="Gly residues" evidence="1">
    <location>
        <begin position="116"/>
        <end position="126"/>
    </location>
</feature>
<name>A0A6J5BA63_9BURK</name>
<accession>A0A6J5BA63</accession>
<gene>
    <name evidence="3" type="ORF">LMG27174_03524</name>
</gene>
<evidence type="ECO:0000313" key="3">
    <source>
        <dbReference type="EMBL" id="CAB3698132.1"/>
    </source>
</evidence>
<evidence type="ECO:0000256" key="1">
    <source>
        <dbReference type="SAM" id="MobiDB-lite"/>
    </source>
</evidence>
<dbReference type="AlphaFoldDB" id="A0A6J5BA63"/>
<dbReference type="Proteomes" id="UP000494205">
    <property type="component" value="Unassembled WGS sequence"/>
</dbReference>
<feature type="chain" id="PRO_5026856163" description="DUF3613 domain-containing protein" evidence="2">
    <location>
        <begin position="40"/>
        <end position="132"/>
    </location>
</feature>
<keyword evidence="2" id="KW-0732">Signal</keyword>